<dbReference type="Proteomes" id="UP000019678">
    <property type="component" value="Unassembled WGS sequence"/>
</dbReference>
<protein>
    <recommendedName>
        <fullName evidence="4">Lipoprotein</fullName>
    </recommendedName>
</protein>
<evidence type="ECO:0000256" key="1">
    <source>
        <dbReference type="SAM" id="SignalP"/>
    </source>
</evidence>
<evidence type="ECO:0000313" key="2">
    <source>
        <dbReference type="EMBL" id="EYF04909.1"/>
    </source>
</evidence>
<dbReference type="EMBL" id="ASRX01000028">
    <property type="protein sequence ID" value="EYF04909.1"/>
    <property type="molecule type" value="Genomic_DNA"/>
</dbReference>
<keyword evidence="3" id="KW-1185">Reference proteome</keyword>
<dbReference type="AlphaFoldDB" id="A0A017T6Q8"/>
<evidence type="ECO:0008006" key="4">
    <source>
        <dbReference type="Google" id="ProtNLM"/>
    </source>
</evidence>
<reference evidence="2 3" key="1">
    <citation type="submission" date="2013-05" db="EMBL/GenBank/DDBJ databases">
        <title>Genome assembly of Chondromyces apiculatus DSM 436.</title>
        <authorList>
            <person name="Sharma G."/>
            <person name="Khatri I."/>
            <person name="Kaur C."/>
            <person name="Mayilraj S."/>
            <person name="Subramanian S."/>
        </authorList>
    </citation>
    <scope>NUCLEOTIDE SEQUENCE [LARGE SCALE GENOMIC DNA]</scope>
    <source>
        <strain evidence="2 3">DSM 436</strain>
    </source>
</reference>
<comment type="caution">
    <text evidence="2">The sequence shown here is derived from an EMBL/GenBank/DDBJ whole genome shotgun (WGS) entry which is preliminary data.</text>
</comment>
<dbReference type="STRING" id="1192034.CAP_3720"/>
<evidence type="ECO:0000313" key="3">
    <source>
        <dbReference type="Proteomes" id="UP000019678"/>
    </source>
</evidence>
<sequence>MRTFGIVQAAVVAALGLAAAGCQPEIDDIQVVIDSQPPGEASFSKSEFRITHGTAVAVSVTGVAEGEELESAVTLHISAYIRVVERVPPEDTDTIGSRFVLIADEVGEGTATVSTTDSGGELFIPVVVVPQAP</sequence>
<accession>A0A017T6Q8</accession>
<feature type="chain" id="PRO_5005154957" description="Lipoprotein" evidence="1">
    <location>
        <begin position="21"/>
        <end position="133"/>
    </location>
</feature>
<proteinExistence type="predicted"/>
<feature type="signal peptide" evidence="1">
    <location>
        <begin position="1"/>
        <end position="20"/>
    </location>
</feature>
<dbReference type="RefSeq" id="WP_044243128.1">
    <property type="nucleotide sequence ID" value="NZ_ASRX01000028.1"/>
</dbReference>
<name>A0A017T6Q8_9BACT</name>
<gene>
    <name evidence="2" type="ORF">CAP_3720</name>
</gene>
<keyword evidence="1" id="KW-0732">Signal</keyword>
<dbReference type="PROSITE" id="PS51257">
    <property type="entry name" value="PROKAR_LIPOPROTEIN"/>
    <property type="match status" value="1"/>
</dbReference>
<organism evidence="2 3">
    <name type="scientific">Chondromyces apiculatus DSM 436</name>
    <dbReference type="NCBI Taxonomy" id="1192034"/>
    <lineage>
        <taxon>Bacteria</taxon>
        <taxon>Pseudomonadati</taxon>
        <taxon>Myxococcota</taxon>
        <taxon>Polyangia</taxon>
        <taxon>Polyangiales</taxon>
        <taxon>Polyangiaceae</taxon>
        <taxon>Chondromyces</taxon>
    </lineage>
</organism>